<keyword evidence="1" id="KW-0446">Lipid-binding</keyword>
<dbReference type="PANTHER" id="PTHR33434">
    <property type="entry name" value="DEGV DOMAIN-CONTAINING PROTEIN DR_1986-RELATED"/>
    <property type="match status" value="1"/>
</dbReference>
<name>R7AFX8_9FIRM</name>
<comment type="caution">
    <text evidence="2">The sequence shown here is derived from an EMBL/GenBank/DDBJ whole genome shotgun (WGS) entry which is preliminary data.</text>
</comment>
<dbReference type="InterPro" id="IPR050270">
    <property type="entry name" value="DegV_domain_contain"/>
</dbReference>
<protein>
    <submittedName>
        <fullName evidence="2">DegV family protein</fullName>
    </submittedName>
</protein>
<sequence>MSIKFITDSGSDILAPHDSRLNVLPLTIRFDEDEYKDGATITHHEFYEKLIESDTLPKTSQVTPYIFEEAISEARSDGSDVLIITISSRLSGTYQSACIAAAEFDEGVYVVDSENVSVGEKALVTYAMQLADSGMQCADIADELNSRKQSLHTLALLDTLEYLKKGGRISKTVALAGSLLSIKPVVTVREGEVAILGKARGSKQGNNFLIEQVKSFGIDFTKPVFLGYTGLSDVMLKKYINDSKDIWEGHADILKTGTIGGAIGTHVGPGAIAVAFFADI</sequence>
<dbReference type="InterPro" id="IPR043168">
    <property type="entry name" value="DegV_C"/>
</dbReference>
<dbReference type="AlphaFoldDB" id="R7AFX8"/>
<dbReference type="Gene3D" id="3.40.50.10170">
    <property type="match status" value="1"/>
</dbReference>
<dbReference type="Proteomes" id="UP000018141">
    <property type="component" value="Unassembled WGS sequence"/>
</dbReference>
<reference evidence="2" key="1">
    <citation type="submission" date="2012-11" db="EMBL/GenBank/DDBJ databases">
        <title>Dependencies among metagenomic species, viruses, plasmids and units of genetic variation.</title>
        <authorList>
            <person name="Nielsen H.B."/>
            <person name="Almeida M."/>
            <person name="Juncker A.S."/>
            <person name="Rasmussen S."/>
            <person name="Li J."/>
            <person name="Sunagawa S."/>
            <person name="Plichta D."/>
            <person name="Gautier L."/>
            <person name="Le Chatelier E."/>
            <person name="Peletier E."/>
            <person name="Bonde I."/>
            <person name="Nielsen T."/>
            <person name="Manichanh C."/>
            <person name="Arumugam M."/>
            <person name="Batto J."/>
            <person name="Santos M.B.Q.D."/>
            <person name="Blom N."/>
            <person name="Borruel N."/>
            <person name="Burgdorf K.S."/>
            <person name="Boumezbeur F."/>
            <person name="Casellas F."/>
            <person name="Dore J."/>
            <person name="Guarner F."/>
            <person name="Hansen T."/>
            <person name="Hildebrand F."/>
            <person name="Kaas R.S."/>
            <person name="Kennedy S."/>
            <person name="Kristiansen K."/>
            <person name="Kultima J.R."/>
            <person name="Leonard P."/>
            <person name="Levenez F."/>
            <person name="Lund O."/>
            <person name="Moumen B."/>
            <person name="Le Paslier D."/>
            <person name="Pons N."/>
            <person name="Pedersen O."/>
            <person name="Prifti E."/>
            <person name="Qin J."/>
            <person name="Raes J."/>
            <person name="Tap J."/>
            <person name="Tims S."/>
            <person name="Ussery D.W."/>
            <person name="Yamada T."/>
            <person name="MetaHit consortium"/>
            <person name="Renault P."/>
            <person name="Sicheritz-Ponten T."/>
            <person name="Bork P."/>
            <person name="Wang J."/>
            <person name="Brunak S."/>
            <person name="Ehrlich S.D."/>
        </authorList>
    </citation>
    <scope>NUCLEOTIDE SEQUENCE [LARGE SCALE GENOMIC DNA]</scope>
</reference>
<proteinExistence type="predicted"/>
<dbReference type="PROSITE" id="PS51482">
    <property type="entry name" value="DEGV"/>
    <property type="match status" value="1"/>
</dbReference>
<accession>R7AFX8</accession>
<evidence type="ECO:0000313" key="2">
    <source>
        <dbReference type="EMBL" id="CDD57260.1"/>
    </source>
</evidence>
<dbReference type="Pfam" id="PF02645">
    <property type="entry name" value="DegV"/>
    <property type="match status" value="1"/>
</dbReference>
<dbReference type="PANTHER" id="PTHR33434:SF2">
    <property type="entry name" value="FATTY ACID-BINDING PROTEIN TM_1468"/>
    <property type="match status" value="1"/>
</dbReference>
<gene>
    <name evidence="2" type="ORF">BN656_01525</name>
</gene>
<organism evidence="2 3">
    <name type="scientific">Bacteroides pectinophilus CAG:437</name>
    <dbReference type="NCBI Taxonomy" id="1263051"/>
    <lineage>
        <taxon>Bacteria</taxon>
        <taxon>Bacillati</taxon>
        <taxon>Bacillota</taxon>
        <taxon>Clostridia</taxon>
        <taxon>Eubacteriales</taxon>
    </lineage>
</organism>
<dbReference type="NCBIfam" id="TIGR00762">
    <property type="entry name" value="DegV"/>
    <property type="match status" value="1"/>
</dbReference>
<dbReference type="EMBL" id="CBHH010000044">
    <property type="protein sequence ID" value="CDD57260.1"/>
    <property type="molecule type" value="Genomic_DNA"/>
</dbReference>
<dbReference type="GO" id="GO:0008289">
    <property type="term" value="F:lipid binding"/>
    <property type="evidence" value="ECO:0007669"/>
    <property type="project" value="UniProtKB-KW"/>
</dbReference>
<evidence type="ECO:0000256" key="1">
    <source>
        <dbReference type="ARBA" id="ARBA00023121"/>
    </source>
</evidence>
<evidence type="ECO:0000313" key="3">
    <source>
        <dbReference type="Proteomes" id="UP000018141"/>
    </source>
</evidence>
<dbReference type="InterPro" id="IPR003797">
    <property type="entry name" value="DegV"/>
</dbReference>
<dbReference type="Gene3D" id="3.30.1180.10">
    <property type="match status" value="1"/>
</dbReference>
<dbReference type="SUPFAM" id="SSF82549">
    <property type="entry name" value="DAK1/DegV-like"/>
    <property type="match status" value="1"/>
</dbReference>